<dbReference type="SUPFAM" id="SSF54427">
    <property type="entry name" value="NTF2-like"/>
    <property type="match status" value="1"/>
</dbReference>
<proteinExistence type="predicted"/>
<evidence type="ECO:0000313" key="2">
    <source>
        <dbReference type="EMBL" id="KMO44608.1"/>
    </source>
</evidence>
<name>A0A0J6TFY4_9HYPH</name>
<evidence type="ECO:0000313" key="3">
    <source>
        <dbReference type="Proteomes" id="UP000036449"/>
    </source>
</evidence>
<reference evidence="2 3" key="1">
    <citation type="submission" date="2015-03" db="EMBL/GenBank/DDBJ databases">
        <title>Genome sequencing of Methylobacterium tarhaniae DSM 25844.</title>
        <authorList>
            <person name="Chaudhry V."/>
            <person name="Patil P.B."/>
        </authorList>
    </citation>
    <scope>NUCLEOTIDE SEQUENCE [LARGE SCALE GENOMIC DNA]</scope>
    <source>
        <strain evidence="2 3">DSM 25844</strain>
    </source>
</reference>
<dbReference type="Pfam" id="PF14534">
    <property type="entry name" value="DUF4440"/>
    <property type="match status" value="1"/>
</dbReference>
<sequence>MDDDRVWSFEKSLWLGDADHYRELVDDECLMVLPQPPFVMSGKQAIEAVAHTPRWSEVEIAQEQVSRPQEGLIVIAYHAKASRGEEAYEAHCTSVYRRLAHDEWRVVQHQQTPPLMSRPAVDAAG</sequence>
<dbReference type="Gene3D" id="3.10.450.50">
    <property type="match status" value="1"/>
</dbReference>
<dbReference type="EMBL" id="LABZ01000013">
    <property type="protein sequence ID" value="KMO44608.1"/>
    <property type="molecule type" value="Genomic_DNA"/>
</dbReference>
<comment type="caution">
    <text evidence="2">The sequence shown here is derived from an EMBL/GenBank/DDBJ whole genome shotgun (WGS) entry which is preliminary data.</text>
</comment>
<dbReference type="InterPro" id="IPR032710">
    <property type="entry name" value="NTF2-like_dom_sf"/>
</dbReference>
<dbReference type="AlphaFoldDB" id="A0A0J6TFY4"/>
<gene>
    <name evidence="2" type="ORF">VQ03_02290</name>
</gene>
<dbReference type="OrthoDB" id="667202at2"/>
<organism evidence="2 3">
    <name type="scientific">Methylobacterium tarhaniae</name>
    <dbReference type="NCBI Taxonomy" id="1187852"/>
    <lineage>
        <taxon>Bacteria</taxon>
        <taxon>Pseudomonadati</taxon>
        <taxon>Pseudomonadota</taxon>
        <taxon>Alphaproteobacteria</taxon>
        <taxon>Hyphomicrobiales</taxon>
        <taxon>Methylobacteriaceae</taxon>
        <taxon>Methylobacterium</taxon>
    </lineage>
</organism>
<accession>A0A0J6TFY4</accession>
<protein>
    <recommendedName>
        <fullName evidence="1">DUF4440 domain-containing protein</fullName>
    </recommendedName>
</protein>
<dbReference type="PATRIC" id="fig|1187852.3.peg.1112"/>
<keyword evidence="3" id="KW-1185">Reference proteome</keyword>
<feature type="domain" description="DUF4440" evidence="1">
    <location>
        <begin position="16"/>
        <end position="106"/>
    </location>
</feature>
<dbReference type="RefSeq" id="WP_048449233.1">
    <property type="nucleotide sequence ID" value="NZ_JBNNPJ010000068.1"/>
</dbReference>
<dbReference type="Proteomes" id="UP000036449">
    <property type="component" value="Unassembled WGS sequence"/>
</dbReference>
<evidence type="ECO:0000259" key="1">
    <source>
        <dbReference type="Pfam" id="PF14534"/>
    </source>
</evidence>
<dbReference type="InterPro" id="IPR027843">
    <property type="entry name" value="DUF4440"/>
</dbReference>